<gene>
    <name evidence="1" type="ORF">IMCC3317_37500</name>
</gene>
<evidence type="ECO:0008006" key="3">
    <source>
        <dbReference type="Google" id="ProtNLM"/>
    </source>
</evidence>
<dbReference type="EMBL" id="CP019288">
    <property type="protein sequence ID" value="QHI38358.1"/>
    <property type="molecule type" value="Genomic_DNA"/>
</dbReference>
<dbReference type="KEGG" id="kan:IMCC3317_37500"/>
<protein>
    <recommendedName>
        <fullName evidence="3">Lipid A 3-O-deacylase PagL</fullName>
    </recommendedName>
</protein>
<organism evidence="1 2">
    <name type="scientific">Kordia antarctica</name>
    <dbReference type="NCBI Taxonomy" id="1218801"/>
    <lineage>
        <taxon>Bacteria</taxon>
        <taxon>Pseudomonadati</taxon>
        <taxon>Bacteroidota</taxon>
        <taxon>Flavobacteriia</taxon>
        <taxon>Flavobacteriales</taxon>
        <taxon>Flavobacteriaceae</taxon>
        <taxon>Kordia</taxon>
    </lineage>
</organism>
<accession>A0A7L4ZNP2</accession>
<dbReference type="InterPro" id="IPR018550">
    <property type="entry name" value="Lipid-A_deacylase-rel"/>
</dbReference>
<dbReference type="Gene3D" id="2.40.160.20">
    <property type="match status" value="1"/>
</dbReference>
<dbReference type="Pfam" id="PF09411">
    <property type="entry name" value="PagL"/>
    <property type="match status" value="1"/>
</dbReference>
<proteinExistence type="predicted"/>
<evidence type="ECO:0000313" key="1">
    <source>
        <dbReference type="EMBL" id="QHI38358.1"/>
    </source>
</evidence>
<sequence>MKIFNVVIDNKKKNNNINYTKKTTFVIAMRNVVFLIFIYSCFCVAQETPQKGATLDVNYFGGSIVRHNDDILHLISGHPEGFIISYNRKTFGYDDWSEFYNYPDYGVSLSYQNLKNQYLGKNVALYAHYNFYLFKRNVIFRIGQGFAYTNNPYDKKDNFRNIAFGSRIMSSTYLMLNYKKENIFDRFGLQAGLSFIHYSNANVKAPNTSINTLALNVGVNYNLDDISQIEYQKNDSIQNFSESIKYNIVLRSGINESDAIGSGQYGFTILSAYADKRLGRRSAIQVGTEVFYSNFLKEWIRHRSIAFPNGEVKGDEDFKRVGVFVGHELFINKFSIITQFGYYVYYPVDFEGRTYIRAGMKRYIGKKWFVVGTLKSHTAKAEAFELGVGIRL</sequence>
<keyword evidence="2" id="KW-1185">Reference proteome</keyword>
<name>A0A7L4ZNP2_9FLAO</name>
<dbReference type="AlphaFoldDB" id="A0A7L4ZNP2"/>
<reference evidence="1 2" key="1">
    <citation type="journal article" date="2013" name="Int. J. Syst. Evol. Microbiol.">
        <title>Kordia antarctica sp. nov., isolated from Antarctic seawater.</title>
        <authorList>
            <person name="Baek K."/>
            <person name="Choi A."/>
            <person name="Kang I."/>
            <person name="Lee K."/>
            <person name="Cho J.C."/>
        </authorList>
    </citation>
    <scope>NUCLEOTIDE SEQUENCE [LARGE SCALE GENOMIC DNA]</scope>
    <source>
        <strain evidence="1 2">IMCC3317</strain>
    </source>
</reference>
<dbReference type="Proteomes" id="UP000464657">
    <property type="component" value="Chromosome"/>
</dbReference>
<evidence type="ECO:0000313" key="2">
    <source>
        <dbReference type="Proteomes" id="UP000464657"/>
    </source>
</evidence>